<name>A0A221P2I1_9ACTN</name>
<dbReference type="InterPro" id="IPR001387">
    <property type="entry name" value="Cro/C1-type_HTH"/>
</dbReference>
<dbReference type="STRING" id="1355015.LK06_019360"/>
<keyword evidence="3" id="KW-1185">Reference proteome</keyword>
<dbReference type="Pfam" id="PF13560">
    <property type="entry name" value="HTH_31"/>
    <property type="match status" value="1"/>
</dbReference>
<dbReference type="GO" id="GO:0003677">
    <property type="term" value="F:DNA binding"/>
    <property type="evidence" value="ECO:0007669"/>
    <property type="project" value="InterPro"/>
</dbReference>
<evidence type="ECO:0000259" key="1">
    <source>
        <dbReference type="PROSITE" id="PS50943"/>
    </source>
</evidence>
<reference evidence="2 3" key="1">
    <citation type="submission" date="2017-07" db="EMBL/GenBank/DDBJ databases">
        <title>Genome sequence of Streptomyces pluripotens MUSC 137T.</title>
        <authorList>
            <person name="Ser H.-L."/>
            <person name="Lee L.-H."/>
        </authorList>
    </citation>
    <scope>NUCLEOTIDE SEQUENCE [LARGE SCALE GENOMIC DNA]</scope>
    <source>
        <strain evidence="2 3">MUSC 137</strain>
    </source>
</reference>
<dbReference type="Gene3D" id="1.10.260.40">
    <property type="entry name" value="lambda repressor-like DNA-binding domains"/>
    <property type="match status" value="1"/>
</dbReference>
<dbReference type="PROSITE" id="PS50943">
    <property type="entry name" value="HTH_CROC1"/>
    <property type="match status" value="1"/>
</dbReference>
<dbReference type="SMART" id="SM00530">
    <property type="entry name" value="HTH_XRE"/>
    <property type="match status" value="1"/>
</dbReference>
<dbReference type="EMBL" id="CP022433">
    <property type="protein sequence ID" value="ASN25995.1"/>
    <property type="molecule type" value="Genomic_DNA"/>
</dbReference>
<evidence type="ECO:0000313" key="2">
    <source>
        <dbReference type="EMBL" id="ASN25995.1"/>
    </source>
</evidence>
<sequence length="120" mass="13350">MEESKKPTTLGQYLEQGRQISGLSLRQLEAASGVNIMTIRRLLNNQVDSPSAEHVQQLVRTLELDENDAFAYIGVTPPKGLPDIAPYLRAKMGLRGEALRQAAEEIQEIIEKYDGDTPDQ</sequence>
<protein>
    <recommendedName>
        <fullName evidence="1">HTH cro/C1-type domain-containing protein</fullName>
    </recommendedName>
</protein>
<dbReference type="Proteomes" id="UP000031501">
    <property type="component" value="Chromosome"/>
</dbReference>
<evidence type="ECO:0000313" key="3">
    <source>
        <dbReference type="Proteomes" id="UP000031501"/>
    </source>
</evidence>
<feature type="domain" description="HTH cro/C1-type" evidence="1">
    <location>
        <begin position="14"/>
        <end position="69"/>
    </location>
</feature>
<dbReference type="RefSeq" id="WP_078859148.1">
    <property type="nucleotide sequence ID" value="NZ_CP021080.1"/>
</dbReference>
<dbReference type="OrthoDB" id="4629244at2"/>
<proteinExistence type="predicted"/>
<dbReference type="KEGG" id="splu:LK06_019360"/>
<gene>
    <name evidence="2" type="ORF">LK07_20525</name>
</gene>
<dbReference type="InterPro" id="IPR010982">
    <property type="entry name" value="Lambda_DNA-bd_dom_sf"/>
</dbReference>
<accession>A0A221P2I1</accession>
<dbReference type="SUPFAM" id="SSF47413">
    <property type="entry name" value="lambda repressor-like DNA-binding domains"/>
    <property type="match status" value="1"/>
</dbReference>
<organism evidence="2 3">
    <name type="scientific">Streptomyces pluripotens</name>
    <dbReference type="NCBI Taxonomy" id="1355015"/>
    <lineage>
        <taxon>Bacteria</taxon>
        <taxon>Bacillati</taxon>
        <taxon>Actinomycetota</taxon>
        <taxon>Actinomycetes</taxon>
        <taxon>Kitasatosporales</taxon>
        <taxon>Streptomycetaceae</taxon>
        <taxon>Streptomyces</taxon>
    </lineage>
</organism>
<dbReference type="AlphaFoldDB" id="A0A221P2I1"/>